<sequence length="177" mass="19493">MGQRSGHFPSQFSSQSLWRKARGFTLPEVIVVTLLISILSAQALPRLSQSWNQLLVSRLVATLHVVIQNVRQHAIVEERGTLIEFSQQTWCARYTDADDDSCALAFGHLPSPWLFMLGNRTKAVFEYSAGRGFSPLSAGQIQIARASSGEPAIHIFNSTLGRARVCASFAHIKIPAC</sequence>
<dbReference type="Proteomes" id="UP000287865">
    <property type="component" value="Unassembled WGS sequence"/>
</dbReference>
<dbReference type="InterPro" id="IPR012902">
    <property type="entry name" value="N_methyl_site"/>
</dbReference>
<dbReference type="Proteomes" id="UP000249203">
    <property type="component" value="Unassembled WGS sequence"/>
</dbReference>
<organism evidence="1 3">
    <name type="scientific">Aliidiomarina maris</name>
    <dbReference type="NCBI Taxonomy" id="531312"/>
    <lineage>
        <taxon>Bacteria</taxon>
        <taxon>Pseudomonadati</taxon>
        <taxon>Pseudomonadota</taxon>
        <taxon>Gammaproteobacteria</taxon>
        <taxon>Alteromonadales</taxon>
        <taxon>Idiomarinaceae</taxon>
        <taxon>Aliidiomarina</taxon>
    </lineage>
</organism>
<reference evidence="2 4" key="1">
    <citation type="journal article" date="2018" name="Front. Microbiol.">
        <title>Genome-Based Analysis Reveals the Taxonomy and Diversity of the Family Idiomarinaceae.</title>
        <authorList>
            <person name="Liu Y."/>
            <person name="Lai Q."/>
            <person name="Shao Z."/>
        </authorList>
    </citation>
    <scope>NUCLEOTIDE SEQUENCE [LARGE SCALE GENOMIC DNA]</scope>
    <source>
        <strain evidence="2 4">CF12-14</strain>
    </source>
</reference>
<evidence type="ECO:0000313" key="2">
    <source>
        <dbReference type="EMBL" id="RUO27247.1"/>
    </source>
</evidence>
<dbReference type="InterPro" id="IPR045584">
    <property type="entry name" value="Pilin-like"/>
</dbReference>
<dbReference type="EMBL" id="PIPK01000003">
    <property type="protein sequence ID" value="RUO27247.1"/>
    <property type="molecule type" value="Genomic_DNA"/>
</dbReference>
<dbReference type="RefSeq" id="WP_111568541.1">
    <property type="nucleotide sequence ID" value="NZ_PIPK01000003.1"/>
</dbReference>
<accession>A0A327X5F0</accession>
<keyword evidence="4" id="KW-1185">Reference proteome</keyword>
<dbReference type="Pfam" id="PF07963">
    <property type="entry name" value="N_methyl"/>
    <property type="match status" value="1"/>
</dbReference>
<comment type="caution">
    <text evidence="1">The sequence shown here is derived from an EMBL/GenBank/DDBJ whole genome shotgun (WGS) entry which is preliminary data.</text>
</comment>
<evidence type="ECO:0000313" key="4">
    <source>
        <dbReference type="Proteomes" id="UP000287865"/>
    </source>
</evidence>
<dbReference type="SUPFAM" id="SSF54523">
    <property type="entry name" value="Pili subunits"/>
    <property type="match status" value="1"/>
</dbReference>
<evidence type="ECO:0000313" key="3">
    <source>
        <dbReference type="Proteomes" id="UP000249203"/>
    </source>
</evidence>
<proteinExistence type="predicted"/>
<name>A0A327X5F0_9GAMM</name>
<dbReference type="EMBL" id="QLMD01000002">
    <property type="protein sequence ID" value="RAK00755.1"/>
    <property type="molecule type" value="Genomic_DNA"/>
</dbReference>
<reference evidence="1 3" key="2">
    <citation type="submission" date="2018-06" db="EMBL/GenBank/DDBJ databases">
        <title>Genomic Encyclopedia of Type Strains, Phase III (KMG-III): the genomes of soil and plant-associated and newly described type strains.</title>
        <authorList>
            <person name="Whitman W."/>
        </authorList>
    </citation>
    <scope>NUCLEOTIDE SEQUENCE [LARGE SCALE GENOMIC DNA]</scope>
    <source>
        <strain evidence="1 3">CGMCC 1.15366</strain>
    </source>
</reference>
<evidence type="ECO:0000313" key="1">
    <source>
        <dbReference type="EMBL" id="RAK00755.1"/>
    </source>
</evidence>
<dbReference type="NCBIfam" id="TIGR02532">
    <property type="entry name" value="IV_pilin_GFxxxE"/>
    <property type="match status" value="1"/>
</dbReference>
<gene>
    <name evidence="1" type="ORF">B0I24_102180</name>
    <name evidence="2" type="ORF">CWE07_04675</name>
</gene>
<dbReference type="AlphaFoldDB" id="A0A327X5F0"/>
<protein>
    <submittedName>
        <fullName evidence="1">Prepilin-type N-terminal cleavage/methylation domain-containing protein</fullName>
    </submittedName>
</protein>